<sequence length="58" mass="6732">MHPTRPRPSGFYQGPHSTIPSTQTQALDRRHTLDEQQRAYQGTHESLRPSEPRRRPPS</sequence>
<feature type="region of interest" description="Disordered" evidence="1">
    <location>
        <begin position="1"/>
        <end position="58"/>
    </location>
</feature>
<feature type="compositionally biased region" description="Basic and acidic residues" evidence="1">
    <location>
        <begin position="27"/>
        <end position="37"/>
    </location>
</feature>
<organism evidence="2 3">
    <name type="scientific">Paludisphaera borealis</name>
    <dbReference type="NCBI Taxonomy" id="1387353"/>
    <lineage>
        <taxon>Bacteria</taxon>
        <taxon>Pseudomonadati</taxon>
        <taxon>Planctomycetota</taxon>
        <taxon>Planctomycetia</taxon>
        <taxon>Isosphaerales</taxon>
        <taxon>Isosphaeraceae</taxon>
        <taxon>Paludisphaera</taxon>
    </lineage>
</organism>
<proteinExistence type="predicted"/>
<reference evidence="3" key="1">
    <citation type="submission" date="2016-12" db="EMBL/GenBank/DDBJ databases">
        <title>Comparative genomics of four Isosphaeraceae planctomycetes: a common pool of plasmids and glycoside hydrolase genes.</title>
        <authorList>
            <person name="Ivanova A."/>
        </authorList>
    </citation>
    <scope>NUCLEOTIDE SEQUENCE [LARGE SCALE GENOMIC DNA]</scope>
    <source>
        <strain evidence="3">PX4</strain>
    </source>
</reference>
<protein>
    <submittedName>
        <fullName evidence="2">Uncharacterized protein</fullName>
    </submittedName>
</protein>
<accession>A0A1U7CUG8</accession>
<feature type="compositionally biased region" description="Polar residues" evidence="1">
    <location>
        <begin position="15"/>
        <end position="26"/>
    </location>
</feature>
<evidence type="ECO:0000256" key="1">
    <source>
        <dbReference type="SAM" id="MobiDB-lite"/>
    </source>
</evidence>
<feature type="compositionally biased region" description="Basic and acidic residues" evidence="1">
    <location>
        <begin position="45"/>
        <end position="58"/>
    </location>
</feature>
<dbReference type="Proteomes" id="UP000186309">
    <property type="component" value="Chromosome"/>
</dbReference>
<dbReference type="AlphaFoldDB" id="A0A1U7CUG8"/>
<dbReference type="EMBL" id="CP019082">
    <property type="protein sequence ID" value="APW62546.1"/>
    <property type="molecule type" value="Genomic_DNA"/>
</dbReference>
<gene>
    <name evidence="2" type="ORF">BSF38_04094</name>
</gene>
<name>A0A1U7CUG8_9BACT</name>
<evidence type="ECO:0000313" key="3">
    <source>
        <dbReference type="Proteomes" id="UP000186309"/>
    </source>
</evidence>
<evidence type="ECO:0000313" key="2">
    <source>
        <dbReference type="EMBL" id="APW62546.1"/>
    </source>
</evidence>
<keyword evidence="3" id="KW-1185">Reference proteome</keyword>
<dbReference type="KEGG" id="pbor:BSF38_04094"/>